<dbReference type="Gene3D" id="1.10.443.10">
    <property type="entry name" value="Intergrase catalytic core"/>
    <property type="match status" value="1"/>
</dbReference>
<dbReference type="InterPro" id="IPR002104">
    <property type="entry name" value="Integrase_catalytic"/>
</dbReference>
<dbReference type="GO" id="GO:0003677">
    <property type="term" value="F:DNA binding"/>
    <property type="evidence" value="ECO:0007669"/>
    <property type="project" value="UniProtKB-UniRule"/>
</dbReference>
<comment type="subunit">
    <text evidence="9">Forms a cyclic heterotetrameric complex composed of two molecules of XerC and two molecules of XerD.</text>
</comment>
<name>D1AIZ1_SEBTE</name>
<gene>
    <name evidence="9" type="primary">xerC</name>
    <name evidence="12" type="ordered locus">Sterm_1821</name>
</gene>
<dbReference type="InterPro" id="IPR044068">
    <property type="entry name" value="CB"/>
</dbReference>
<keyword evidence="4 9" id="KW-0159">Chromosome partition</keyword>
<evidence type="ECO:0000256" key="3">
    <source>
        <dbReference type="ARBA" id="ARBA00022618"/>
    </source>
</evidence>
<comment type="similarity">
    <text evidence="9">Belongs to the 'phage' integrase family. XerC subfamily.</text>
</comment>
<dbReference type="PROSITE" id="PS51898">
    <property type="entry name" value="TYR_RECOMBINASE"/>
    <property type="match status" value="1"/>
</dbReference>
<accession>D1AIZ1</accession>
<dbReference type="GO" id="GO:0005737">
    <property type="term" value="C:cytoplasm"/>
    <property type="evidence" value="ECO:0007669"/>
    <property type="project" value="UniProtKB-SubCell"/>
</dbReference>
<dbReference type="Pfam" id="PF00589">
    <property type="entry name" value="Phage_integrase"/>
    <property type="match status" value="1"/>
</dbReference>
<keyword evidence="6 9" id="KW-0238">DNA-binding</keyword>
<evidence type="ECO:0000259" key="10">
    <source>
        <dbReference type="PROSITE" id="PS51898"/>
    </source>
</evidence>
<dbReference type="AlphaFoldDB" id="D1AIZ1"/>
<dbReference type="PROSITE" id="PS51900">
    <property type="entry name" value="CB"/>
    <property type="match status" value="1"/>
</dbReference>
<dbReference type="InterPro" id="IPR023009">
    <property type="entry name" value="Tyrosine_recombinase_XerC/XerD"/>
</dbReference>
<dbReference type="InterPro" id="IPR013762">
    <property type="entry name" value="Integrase-like_cat_sf"/>
</dbReference>
<evidence type="ECO:0000313" key="13">
    <source>
        <dbReference type="Proteomes" id="UP000000845"/>
    </source>
</evidence>
<evidence type="ECO:0000256" key="1">
    <source>
        <dbReference type="ARBA" id="ARBA00004496"/>
    </source>
</evidence>
<feature type="active site" evidence="9">
    <location>
        <position position="180"/>
    </location>
</feature>
<keyword evidence="3 9" id="KW-0132">Cell division</keyword>
<sequence>MEESKEKELLIEPLEKFLHFQEVILGKSYNTIRGYRKDITQFIDYISGNEEIFDYNKVEVFTVRSFIAYSNNNEVGKRSINRKISALRTFFAYLKEQNIVEANKLIYVNMPKFEKELPTVLTKDDINKLRNVIDISKVTGIRDRLIIEFLYSSGLRSSELVSLSELMINLEEREVRVLGKGNKERVTFFSENARKWYEKYISAKRNEYKNYTPNIVFVNSRGERITTRSLRRLIADYAEKAGINKEVTPHVFRHSFATTLLNNKVDIRYLQELLGHSSISTTQVYTHVSKALLREIYIKAHPLADED</sequence>
<dbReference type="CDD" id="cd00798">
    <property type="entry name" value="INT_XerDC_C"/>
    <property type="match status" value="1"/>
</dbReference>
<keyword evidence="8 9" id="KW-0131">Cell cycle</keyword>
<dbReference type="GO" id="GO:0007059">
    <property type="term" value="P:chromosome segregation"/>
    <property type="evidence" value="ECO:0007669"/>
    <property type="project" value="UniProtKB-UniRule"/>
</dbReference>
<keyword evidence="2 9" id="KW-0963">Cytoplasm</keyword>
<dbReference type="NCBIfam" id="NF001399">
    <property type="entry name" value="PRK00283.1"/>
    <property type="match status" value="1"/>
</dbReference>
<dbReference type="InterPro" id="IPR010998">
    <property type="entry name" value="Integrase_recombinase_N"/>
</dbReference>
<feature type="active site" evidence="9">
    <location>
        <position position="253"/>
    </location>
</feature>
<dbReference type="Gene3D" id="1.10.150.130">
    <property type="match status" value="1"/>
</dbReference>
<dbReference type="GO" id="GO:0009037">
    <property type="term" value="F:tyrosine-based site-specific recombinase activity"/>
    <property type="evidence" value="ECO:0007669"/>
    <property type="project" value="UniProtKB-UniRule"/>
</dbReference>
<keyword evidence="5 9" id="KW-0229">DNA integration</keyword>
<feature type="active site" evidence="9">
    <location>
        <position position="156"/>
    </location>
</feature>
<feature type="domain" description="Tyr recombinase" evidence="10">
    <location>
        <begin position="116"/>
        <end position="298"/>
    </location>
</feature>
<evidence type="ECO:0000256" key="8">
    <source>
        <dbReference type="ARBA" id="ARBA00023306"/>
    </source>
</evidence>
<feature type="domain" description="Core-binding (CB)" evidence="11">
    <location>
        <begin position="8"/>
        <end position="95"/>
    </location>
</feature>
<keyword evidence="7 9" id="KW-0233">DNA recombination</keyword>
<dbReference type="eggNOG" id="COG4974">
    <property type="taxonomic scope" value="Bacteria"/>
</dbReference>
<dbReference type="RefSeq" id="WP_012861273.1">
    <property type="nucleotide sequence ID" value="NC_013517.1"/>
</dbReference>
<feature type="active site" description="O-(3'-phospho-DNA)-tyrosine intermediate" evidence="9">
    <location>
        <position position="285"/>
    </location>
</feature>
<dbReference type="STRING" id="526218.Sterm_1821"/>
<comment type="function">
    <text evidence="9">Site-specific tyrosine recombinase, which acts by catalyzing the cutting and rejoining of the recombining DNA molecules. The XerC-XerD complex is essential to convert dimers of the bacterial chromosome into monomers to permit their segregation at cell division. It also contributes to the segregational stability of plasmids.</text>
</comment>
<evidence type="ECO:0000256" key="5">
    <source>
        <dbReference type="ARBA" id="ARBA00022908"/>
    </source>
</evidence>
<evidence type="ECO:0000256" key="2">
    <source>
        <dbReference type="ARBA" id="ARBA00022490"/>
    </source>
</evidence>
<evidence type="ECO:0000256" key="7">
    <source>
        <dbReference type="ARBA" id="ARBA00023172"/>
    </source>
</evidence>
<keyword evidence="13" id="KW-1185">Reference proteome</keyword>
<evidence type="ECO:0000259" key="11">
    <source>
        <dbReference type="PROSITE" id="PS51900"/>
    </source>
</evidence>
<evidence type="ECO:0000313" key="12">
    <source>
        <dbReference type="EMBL" id="ACZ08679.1"/>
    </source>
</evidence>
<feature type="active site" evidence="9">
    <location>
        <position position="250"/>
    </location>
</feature>
<dbReference type="KEGG" id="str:Sterm_1821"/>
<dbReference type="Proteomes" id="UP000000845">
    <property type="component" value="Chromosome"/>
</dbReference>
<dbReference type="InterPro" id="IPR011010">
    <property type="entry name" value="DNA_brk_join_enz"/>
</dbReference>
<dbReference type="GO" id="GO:0051301">
    <property type="term" value="P:cell division"/>
    <property type="evidence" value="ECO:0007669"/>
    <property type="project" value="UniProtKB-KW"/>
</dbReference>
<dbReference type="PANTHER" id="PTHR30349">
    <property type="entry name" value="PHAGE INTEGRASE-RELATED"/>
    <property type="match status" value="1"/>
</dbReference>
<dbReference type="Pfam" id="PF02899">
    <property type="entry name" value="Phage_int_SAM_1"/>
    <property type="match status" value="1"/>
</dbReference>
<dbReference type="NCBIfam" id="NF040815">
    <property type="entry name" value="recomb_XerA_Arch"/>
    <property type="match status" value="1"/>
</dbReference>
<dbReference type="HAMAP" id="MF_01808">
    <property type="entry name" value="Recomb_XerC_XerD"/>
    <property type="match status" value="1"/>
</dbReference>
<dbReference type="InterPro" id="IPR050090">
    <property type="entry name" value="Tyrosine_recombinase_XerCD"/>
</dbReference>
<protein>
    <recommendedName>
        <fullName evidence="9">Tyrosine recombinase XerC</fullName>
    </recommendedName>
</protein>
<reference evidence="12 13" key="2">
    <citation type="journal article" date="2010" name="Stand. Genomic Sci.">
        <title>Complete genome sequence of Sebaldella termitidis type strain (NCTC 11300).</title>
        <authorList>
            <person name="Harmon-Smith M."/>
            <person name="Celia L."/>
            <person name="Chertkov O."/>
            <person name="Lapidus A."/>
            <person name="Copeland A."/>
            <person name="Glavina Del Rio T."/>
            <person name="Nolan M."/>
            <person name="Lucas S."/>
            <person name="Tice H."/>
            <person name="Cheng J.F."/>
            <person name="Han C."/>
            <person name="Detter J.C."/>
            <person name="Bruce D."/>
            <person name="Goodwin L."/>
            <person name="Pitluck S."/>
            <person name="Pati A."/>
            <person name="Liolios K."/>
            <person name="Ivanova N."/>
            <person name="Mavromatis K."/>
            <person name="Mikhailova N."/>
            <person name="Chen A."/>
            <person name="Palaniappan K."/>
            <person name="Land M."/>
            <person name="Hauser L."/>
            <person name="Chang Y.J."/>
            <person name="Jeffries C.D."/>
            <person name="Brettin T."/>
            <person name="Goker M."/>
            <person name="Beck B."/>
            <person name="Bristow J."/>
            <person name="Eisen J.A."/>
            <person name="Markowitz V."/>
            <person name="Hugenholtz P."/>
            <person name="Kyrpides N.C."/>
            <person name="Klenk H.P."/>
            <person name="Chen F."/>
        </authorList>
    </citation>
    <scope>NUCLEOTIDE SEQUENCE [LARGE SCALE GENOMIC DNA]</scope>
    <source>
        <strain evidence="13">ATCC 33386 / NCTC 11300</strain>
    </source>
</reference>
<proteinExistence type="inferred from homology"/>
<evidence type="ECO:0000256" key="9">
    <source>
        <dbReference type="HAMAP-Rule" id="MF_01808"/>
    </source>
</evidence>
<comment type="subcellular location">
    <subcellularLocation>
        <location evidence="1 9">Cytoplasm</location>
    </subcellularLocation>
</comment>
<dbReference type="GO" id="GO:0006313">
    <property type="term" value="P:DNA transposition"/>
    <property type="evidence" value="ECO:0007669"/>
    <property type="project" value="UniProtKB-UniRule"/>
</dbReference>
<evidence type="ECO:0000256" key="6">
    <source>
        <dbReference type="ARBA" id="ARBA00023125"/>
    </source>
</evidence>
<reference evidence="13" key="1">
    <citation type="submission" date="2009-09" db="EMBL/GenBank/DDBJ databases">
        <title>The complete chromosome of Sebaldella termitidis ATCC 33386.</title>
        <authorList>
            <consortium name="US DOE Joint Genome Institute (JGI-PGF)"/>
            <person name="Lucas S."/>
            <person name="Copeland A."/>
            <person name="Lapidus A."/>
            <person name="Glavina del Rio T."/>
            <person name="Dalin E."/>
            <person name="Tice H."/>
            <person name="Bruce D."/>
            <person name="Goodwin L."/>
            <person name="Pitluck S."/>
            <person name="Kyrpides N."/>
            <person name="Mavromatis K."/>
            <person name="Ivanova N."/>
            <person name="Mikhailova N."/>
            <person name="Sims D."/>
            <person name="Meincke L."/>
            <person name="Brettin T."/>
            <person name="Detter J.C."/>
            <person name="Han C."/>
            <person name="Larimer F."/>
            <person name="Land M."/>
            <person name="Hauser L."/>
            <person name="Markowitz V."/>
            <person name="Cheng J.F."/>
            <person name="Hugenholtz P."/>
            <person name="Woyke T."/>
            <person name="Wu D."/>
            <person name="Eisen J.A."/>
        </authorList>
    </citation>
    <scope>NUCLEOTIDE SEQUENCE [LARGE SCALE GENOMIC DNA]</scope>
    <source>
        <strain evidence="13">ATCC 33386 / NCTC 11300</strain>
    </source>
</reference>
<feature type="active site" evidence="9">
    <location>
        <position position="276"/>
    </location>
</feature>
<dbReference type="InterPro" id="IPR004107">
    <property type="entry name" value="Integrase_SAM-like_N"/>
</dbReference>
<dbReference type="HOGENOM" id="CLU_027562_9_0_0"/>
<evidence type="ECO:0000256" key="4">
    <source>
        <dbReference type="ARBA" id="ARBA00022829"/>
    </source>
</evidence>
<dbReference type="SUPFAM" id="SSF56349">
    <property type="entry name" value="DNA breaking-rejoining enzymes"/>
    <property type="match status" value="1"/>
</dbReference>
<dbReference type="PANTHER" id="PTHR30349:SF77">
    <property type="entry name" value="TYROSINE RECOMBINASE XERC"/>
    <property type="match status" value="1"/>
</dbReference>
<organism evidence="12 13">
    <name type="scientific">Sebaldella termitidis (strain ATCC 33386 / NCTC 11300)</name>
    <dbReference type="NCBI Taxonomy" id="526218"/>
    <lineage>
        <taxon>Bacteria</taxon>
        <taxon>Fusobacteriati</taxon>
        <taxon>Fusobacteriota</taxon>
        <taxon>Fusobacteriia</taxon>
        <taxon>Fusobacteriales</taxon>
        <taxon>Leptotrichiaceae</taxon>
        <taxon>Sebaldella</taxon>
    </lineage>
</organism>
<dbReference type="EMBL" id="CP001739">
    <property type="protein sequence ID" value="ACZ08679.1"/>
    <property type="molecule type" value="Genomic_DNA"/>
</dbReference>